<dbReference type="EMBL" id="BSPC01000058">
    <property type="protein sequence ID" value="GLS22111.1"/>
    <property type="molecule type" value="Genomic_DNA"/>
</dbReference>
<sequence length="298" mass="32245">MLSRRRFLLSVGLATPLLFGGYAFGVEPLRLVVTPYRITPDRWPAGLSLRIAVVADIHAMNPWMSPAHIASIAAVTNALKPDIVLLAGDYEASMPPYGIGSYVSMEDCAEALSILEAPLGVHAVLGNHDVGRRGNWGENVRRAFPVHGIRVMENEALRLEKDGKPFWLLGLGDQWGGRGGRGLDDLPATLDRVSDEAPAILLAHEPDIFADLPRLDRQRRIALTISGHTHGGQVKIPFYGPRSIPSRYGRRYAYGHVVEDDRHLVVSAGLGMTGIPIRFGVPPEIVLITLGPAGAVAA</sequence>
<evidence type="ECO:0000313" key="4">
    <source>
        <dbReference type="EMBL" id="GLS22111.1"/>
    </source>
</evidence>
<keyword evidence="2" id="KW-0378">Hydrolase</keyword>
<dbReference type="InterPro" id="IPR004843">
    <property type="entry name" value="Calcineurin-like_PHP"/>
</dbReference>
<evidence type="ECO:0000256" key="1">
    <source>
        <dbReference type="ARBA" id="ARBA00022723"/>
    </source>
</evidence>
<keyword evidence="5" id="KW-1185">Reference proteome</keyword>
<dbReference type="RefSeq" id="WP_284315086.1">
    <property type="nucleotide sequence ID" value="NZ_BSPC01000058.1"/>
</dbReference>
<name>A0ABQ6CP51_9HYPH</name>
<evidence type="ECO:0000313" key="5">
    <source>
        <dbReference type="Proteomes" id="UP001156882"/>
    </source>
</evidence>
<protein>
    <submittedName>
        <fullName evidence="4">Metallophosphoesterase</fullName>
    </submittedName>
</protein>
<reference evidence="5" key="1">
    <citation type="journal article" date="2019" name="Int. J. Syst. Evol. Microbiol.">
        <title>The Global Catalogue of Microorganisms (GCM) 10K type strain sequencing project: providing services to taxonomists for standard genome sequencing and annotation.</title>
        <authorList>
            <consortium name="The Broad Institute Genomics Platform"/>
            <consortium name="The Broad Institute Genome Sequencing Center for Infectious Disease"/>
            <person name="Wu L."/>
            <person name="Ma J."/>
        </authorList>
    </citation>
    <scope>NUCLEOTIDE SEQUENCE [LARGE SCALE GENOMIC DNA]</scope>
    <source>
        <strain evidence="5">NBRC 101365</strain>
    </source>
</reference>
<dbReference type="InterPro" id="IPR029052">
    <property type="entry name" value="Metallo-depent_PP-like"/>
</dbReference>
<dbReference type="PANTHER" id="PTHR31302:SF31">
    <property type="entry name" value="PHOSPHODIESTERASE YAEI"/>
    <property type="match status" value="1"/>
</dbReference>
<dbReference type="SUPFAM" id="SSF56300">
    <property type="entry name" value="Metallo-dependent phosphatases"/>
    <property type="match status" value="1"/>
</dbReference>
<organism evidence="4 5">
    <name type="scientific">Labrys miyagiensis</name>
    <dbReference type="NCBI Taxonomy" id="346912"/>
    <lineage>
        <taxon>Bacteria</taxon>
        <taxon>Pseudomonadati</taxon>
        <taxon>Pseudomonadota</taxon>
        <taxon>Alphaproteobacteria</taxon>
        <taxon>Hyphomicrobiales</taxon>
        <taxon>Xanthobacteraceae</taxon>
        <taxon>Labrys</taxon>
    </lineage>
</organism>
<evidence type="ECO:0000259" key="3">
    <source>
        <dbReference type="Pfam" id="PF00149"/>
    </source>
</evidence>
<accession>A0ABQ6CP51</accession>
<dbReference type="CDD" id="cd07385">
    <property type="entry name" value="MPP_YkuE_C"/>
    <property type="match status" value="1"/>
</dbReference>
<dbReference type="Pfam" id="PF00149">
    <property type="entry name" value="Metallophos"/>
    <property type="match status" value="1"/>
</dbReference>
<dbReference type="Proteomes" id="UP001156882">
    <property type="component" value="Unassembled WGS sequence"/>
</dbReference>
<keyword evidence="1" id="KW-0479">Metal-binding</keyword>
<dbReference type="PANTHER" id="PTHR31302">
    <property type="entry name" value="TRANSMEMBRANE PROTEIN WITH METALLOPHOSPHOESTERASE DOMAIN-RELATED"/>
    <property type="match status" value="1"/>
</dbReference>
<dbReference type="InterPro" id="IPR051158">
    <property type="entry name" value="Metallophosphoesterase_sf"/>
</dbReference>
<dbReference type="Gene3D" id="3.60.21.10">
    <property type="match status" value="1"/>
</dbReference>
<gene>
    <name evidence="4" type="ORF">GCM10007874_51280</name>
</gene>
<evidence type="ECO:0000256" key="2">
    <source>
        <dbReference type="ARBA" id="ARBA00022801"/>
    </source>
</evidence>
<feature type="domain" description="Calcineurin-like phosphoesterase" evidence="3">
    <location>
        <begin position="49"/>
        <end position="231"/>
    </location>
</feature>
<comment type="caution">
    <text evidence="4">The sequence shown here is derived from an EMBL/GenBank/DDBJ whole genome shotgun (WGS) entry which is preliminary data.</text>
</comment>
<proteinExistence type="predicted"/>